<gene>
    <name evidence="1" type="ORF">JK359_33425</name>
</gene>
<organism evidence="1 2">
    <name type="scientific">Streptomyces actinomycinicus</name>
    <dbReference type="NCBI Taxonomy" id="1695166"/>
    <lineage>
        <taxon>Bacteria</taxon>
        <taxon>Bacillati</taxon>
        <taxon>Actinomycetota</taxon>
        <taxon>Actinomycetes</taxon>
        <taxon>Kitasatosporales</taxon>
        <taxon>Streptomycetaceae</taxon>
        <taxon>Streptomyces</taxon>
    </lineage>
</organism>
<dbReference type="EMBL" id="JAERRK010000025">
    <property type="protein sequence ID" value="MBL1086808.1"/>
    <property type="molecule type" value="Genomic_DNA"/>
</dbReference>
<proteinExistence type="predicted"/>
<dbReference type="Proteomes" id="UP000661858">
    <property type="component" value="Unassembled WGS sequence"/>
</dbReference>
<keyword evidence="2" id="KW-1185">Reference proteome</keyword>
<sequence>MWEVDVPICHPDDQRTGIHVFTGLASDKNAAFASARRVVDEALEHLQNGREIPVPDHARIDWAARGLRPGWELRWERAKAHQITL</sequence>
<dbReference type="AlphaFoldDB" id="A0A937ENX4"/>
<protein>
    <submittedName>
        <fullName evidence="1">Uncharacterized protein</fullName>
    </submittedName>
</protein>
<accession>A0A937ENX4</accession>
<evidence type="ECO:0000313" key="1">
    <source>
        <dbReference type="EMBL" id="MBL1086808.1"/>
    </source>
</evidence>
<name>A0A937ENX4_9ACTN</name>
<reference evidence="1" key="1">
    <citation type="submission" date="2021-01" db="EMBL/GenBank/DDBJ databases">
        <title>WGS of actinomycetes isolated from Thailand.</title>
        <authorList>
            <person name="Thawai C."/>
        </authorList>
    </citation>
    <scope>NUCLEOTIDE SEQUENCE</scope>
    <source>
        <strain evidence="1">RCU-197</strain>
    </source>
</reference>
<evidence type="ECO:0000313" key="2">
    <source>
        <dbReference type="Proteomes" id="UP000661858"/>
    </source>
</evidence>
<comment type="caution">
    <text evidence="1">The sequence shown here is derived from an EMBL/GenBank/DDBJ whole genome shotgun (WGS) entry which is preliminary data.</text>
</comment>